<organism evidence="2 3">
    <name type="scientific">Kribbella pratensis</name>
    <dbReference type="NCBI Taxonomy" id="2512112"/>
    <lineage>
        <taxon>Bacteria</taxon>
        <taxon>Bacillati</taxon>
        <taxon>Actinomycetota</taxon>
        <taxon>Actinomycetes</taxon>
        <taxon>Propionibacteriales</taxon>
        <taxon>Kribbellaceae</taxon>
        <taxon>Kribbella</taxon>
    </lineage>
</organism>
<evidence type="ECO:0000313" key="2">
    <source>
        <dbReference type="EMBL" id="TDW76640.1"/>
    </source>
</evidence>
<feature type="signal peptide" evidence="1">
    <location>
        <begin position="1"/>
        <end position="26"/>
    </location>
</feature>
<evidence type="ECO:0000313" key="3">
    <source>
        <dbReference type="Proteomes" id="UP000295146"/>
    </source>
</evidence>
<accession>A0A4R8CKW9</accession>
<dbReference type="EMBL" id="SODP01000001">
    <property type="protein sequence ID" value="TDW76640.1"/>
    <property type="molecule type" value="Genomic_DNA"/>
</dbReference>
<proteinExistence type="predicted"/>
<dbReference type="RefSeq" id="WP_238159639.1">
    <property type="nucleotide sequence ID" value="NZ_SODP01000001.1"/>
</dbReference>
<dbReference type="Proteomes" id="UP000295146">
    <property type="component" value="Unassembled WGS sequence"/>
</dbReference>
<feature type="chain" id="PRO_5020675591" description="Tachylectin" evidence="1">
    <location>
        <begin position="27"/>
        <end position="318"/>
    </location>
</feature>
<name>A0A4R8CKW9_9ACTN</name>
<protein>
    <recommendedName>
        <fullName evidence="4">Tachylectin</fullName>
    </recommendedName>
</protein>
<gene>
    <name evidence="2" type="ORF">EV653_1797</name>
</gene>
<keyword evidence="3" id="KW-1185">Reference proteome</keyword>
<reference evidence="2 3" key="1">
    <citation type="submission" date="2019-03" db="EMBL/GenBank/DDBJ databases">
        <title>Genomic Encyclopedia of Type Strains, Phase III (KMG-III): the genomes of soil and plant-associated and newly described type strains.</title>
        <authorList>
            <person name="Whitman W."/>
        </authorList>
    </citation>
    <scope>NUCLEOTIDE SEQUENCE [LARGE SCALE GENOMIC DNA]</scope>
    <source>
        <strain evidence="2 3">VKM Ac-2573</strain>
    </source>
</reference>
<sequence length="318" mass="33416">MRRRIAAAAGLLLAGPALTTISPAQAAQSAQSAQSAQTAQAAPTATACYIQAGSVTAGKDLVDKYVRATSPISVNPVDTMAKQPFAGTVTLSSEWVWDDDFDDDTALTGAVVTGGVLYDGGLLTRKGTGGQVVSSQLNRIGGGWNDFRTLTKSWSADGGSSYRTYALRNDGVLYRWFVSEVNGKPAWRSAGSYAGFASVKAVALISRTATYDTLLATTRGGALYTIRIPLTSPMKPVVKALRTSTWQGFESLLTTRCGQYGTLLLGIDKDTGSAYLYALGHANGTATVINSLGKVPGTFDDPVNYSWASFVDPPLNGE</sequence>
<comment type="caution">
    <text evidence="2">The sequence shown here is derived from an EMBL/GenBank/DDBJ whole genome shotgun (WGS) entry which is preliminary data.</text>
</comment>
<dbReference type="AlphaFoldDB" id="A0A4R8CKW9"/>
<evidence type="ECO:0008006" key="4">
    <source>
        <dbReference type="Google" id="ProtNLM"/>
    </source>
</evidence>
<evidence type="ECO:0000256" key="1">
    <source>
        <dbReference type="SAM" id="SignalP"/>
    </source>
</evidence>
<keyword evidence="1" id="KW-0732">Signal</keyword>